<dbReference type="InterPro" id="IPR050317">
    <property type="entry name" value="Plant_Fungal_Acyltransferase"/>
</dbReference>
<dbReference type="AlphaFoldDB" id="A0A443HMJ0"/>
<dbReference type="GeneID" id="39603319"/>
<dbReference type="EMBL" id="RCNU01000011">
    <property type="protein sequence ID" value="RWQ93029.1"/>
    <property type="molecule type" value="Genomic_DNA"/>
</dbReference>
<evidence type="ECO:0000313" key="3">
    <source>
        <dbReference type="Proteomes" id="UP000283841"/>
    </source>
</evidence>
<gene>
    <name evidence="2" type="ORF">C8Q69DRAFT_79155</name>
</gene>
<protein>
    <submittedName>
        <fullName evidence="2">Transferase family-domain-containing protein</fullName>
    </submittedName>
</protein>
<accession>A0A443HMJ0</accession>
<organism evidence="2 3">
    <name type="scientific">Byssochlamys spectabilis</name>
    <name type="common">Paecilomyces variotii</name>
    <dbReference type="NCBI Taxonomy" id="264951"/>
    <lineage>
        <taxon>Eukaryota</taxon>
        <taxon>Fungi</taxon>
        <taxon>Dikarya</taxon>
        <taxon>Ascomycota</taxon>
        <taxon>Pezizomycotina</taxon>
        <taxon>Eurotiomycetes</taxon>
        <taxon>Eurotiomycetidae</taxon>
        <taxon>Eurotiales</taxon>
        <taxon>Thermoascaceae</taxon>
        <taxon>Paecilomyces</taxon>
    </lineage>
</organism>
<reference evidence="2 3" key="1">
    <citation type="journal article" date="2018" name="Front. Microbiol.">
        <title>Genomic and genetic insights into a cosmopolitan fungus, Paecilomyces variotii (Eurotiales).</title>
        <authorList>
            <person name="Urquhart A.S."/>
            <person name="Mondo S.J."/>
            <person name="Makela M.R."/>
            <person name="Hane J.K."/>
            <person name="Wiebenga A."/>
            <person name="He G."/>
            <person name="Mihaltcheva S."/>
            <person name="Pangilinan J."/>
            <person name="Lipzen A."/>
            <person name="Barry K."/>
            <person name="de Vries R.P."/>
            <person name="Grigoriev I.V."/>
            <person name="Idnurm A."/>
        </authorList>
    </citation>
    <scope>NUCLEOTIDE SEQUENCE [LARGE SCALE GENOMIC DNA]</scope>
    <source>
        <strain evidence="2 3">CBS 101075</strain>
    </source>
</reference>
<dbReference type="VEuPathDB" id="FungiDB:C8Q69DRAFT_79155"/>
<dbReference type="InterPro" id="IPR023213">
    <property type="entry name" value="CAT-like_dom_sf"/>
</dbReference>
<evidence type="ECO:0000256" key="1">
    <source>
        <dbReference type="ARBA" id="ARBA00022679"/>
    </source>
</evidence>
<keyword evidence="3" id="KW-1185">Reference proteome</keyword>
<dbReference type="Proteomes" id="UP000283841">
    <property type="component" value="Unassembled WGS sequence"/>
</dbReference>
<dbReference type="Gene3D" id="3.30.559.10">
    <property type="entry name" value="Chloramphenicol acetyltransferase-like domain"/>
    <property type="match status" value="2"/>
</dbReference>
<proteinExistence type="predicted"/>
<keyword evidence="1 2" id="KW-0808">Transferase</keyword>
<sequence length="467" mass="51577">MGSVQYPCDVPTLTHLERIGPKGYLRYIFLFQLPEGYDMDEVARVLKTGYSAAKNQISVLACEAVPDAGSKQAGVLKLQRLNDGDIEDIVVKDLRAQGVFPLTYAGLKSKNFPLSAFDAEILCRRSVWALPGEKLPISLVQANFIDGGLILTWCIFHMVGDGTAFYTWAKVWAEECRRAQGLEIAEPIQLPGAIFSDRERVMKPSGRNQGLLKDHPEYTLSSATPGVALRKMLSSDHRGQVFYFSPESLASLKAEASPENAKQHSDQQWISTNDALSALLWRTVMAVQWPLDSLEGNPISVFNIAIDGRERIDPPIHQSTLGCFLEYVAVKAPIREILSSANLADLAILIRKAIQRADNQFTDDVITLIEKLEDVNQLFPTAFLDVPGSHCVQTSWVKFDLYSLDWGSLLGGRIDSVRAPHVGVINGLQVVLPVLPDGGIEVIVGVEASCLDRLLHEPLWTKFAKAR</sequence>
<dbReference type="RefSeq" id="XP_028482674.1">
    <property type="nucleotide sequence ID" value="XM_028634042.1"/>
</dbReference>
<comment type="caution">
    <text evidence="2">The sequence shown here is derived from an EMBL/GenBank/DDBJ whole genome shotgun (WGS) entry which is preliminary data.</text>
</comment>
<evidence type="ECO:0000313" key="2">
    <source>
        <dbReference type="EMBL" id="RWQ93029.1"/>
    </source>
</evidence>
<dbReference type="GO" id="GO:0016747">
    <property type="term" value="F:acyltransferase activity, transferring groups other than amino-acyl groups"/>
    <property type="evidence" value="ECO:0007669"/>
    <property type="project" value="TreeGrafter"/>
</dbReference>
<dbReference type="PANTHER" id="PTHR31642">
    <property type="entry name" value="TRICHOTHECENE 3-O-ACETYLTRANSFERASE"/>
    <property type="match status" value="1"/>
</dbReference>
<dbReference type="STRING" id="264951.A0A443HMJ0"/>
<name>A0A443HMJ0_BYSSP</name>
<dbReference type="PANTHER" id="PTHR31642:SF310">
    <property type="entry name" value="FATTY ALCOHOL:CAFFEOYL-COA ACYLTRANSFERASE"/>
    <property type="match status" value="1"/>
</dbReference>
<dbReference type="GO" id="GO:0044550">
    <property type="term" value="P:secondary metabolite biosynthetic process"/>
    <property type="evidence" value="ECO:0007669"/>
    <property type="project" value="TreeGrafter"/>
</dbReference>
<dbReference type="Pfam" id="PF02458">
    <property type="entry name" value="Transferase"/>
    <property type="match status" value="1"/>
</dbReference>